<protein>
    <submittedName>
        <fullName evidence="1">AbrB family transcriptional regulator</fullName>
    </submittedName>
</protein>
<dbReference type="InterPro" id="IPR011989">
    <property type="entry name" value="ARM-like"/>
</dbReference>
<dbReference type="AlphaFoldDB" id="A0A5S9F6E6"/>
<name>A0A5S9F6E6_UABAM</name>
<sequence>MKRHKVLTTLLGLLLTCCDSSNTEDMWKRYANASLNPGNYHSDAHYLVRSRTLLSDKISSQALQALAKDSSWYVRSKVAQHEKTTPQILALLAKDEQLQVRRAVAQNGNTSPEVLVELAKDPQWQVRFAVADNDNVPVSILHEWCTSPSHFTKKELFYRLAHHYDTFRKLRDLLDNKNETAIAEKMCSEVARYTCAHPEILRDLSKHPNYEVRLQVAQNSSTPADCLQDLAKDEDESVRSEVIYNSSTTKEILEAMIATEEDEDIKEEAQDMLDEKEE</sequence>
<dbReference type="RefSeq" id="WP_173013622.1">
    <property type="nucleotide sequence ID" value="NZ_AP019860.1"/>
</dbReference>
<evidence type="ECO:0000313" key="2">
    <source>
        <dbReference type="Proteomes" id="UP000326354"/>
    </source>
</evidence>
<proteinExistence type="predicted"/>
<dbReference type="KEGG" id="uam:UABAM_05710"/>
<organism evidence="1 2">
    <name type="scientific">Uabimicrobium amorphum</name>
    <dbReference type="NCBI Taxonomy" id="2596890"/>
    <lineage>
        <taxon>Bacteria</taxon>
        <taxon>Pseudomonadati</taxon>
        <taxon>Planctomycetota</taxon>
        <taxon>Candidatus Uabimicrobiia</taxon>
        <taxon>Candidatus Uabimicrobiales</taxon>
        <taxon>Candidatus Uabimicrobiaceae</taxon>
        <taxon>Candidatus Uabimicrobium</taxon>
    </lineage>
</organism>
<evidence type="ECO:0000313" key="1">
    <source>
        <dbReference type="EMBL" id="BBM87301.1"/>
    </source>
</evidence>
<dbReference type="Gene3D" id="1.25.10.10">
    <property type="entry name" value="Leucine-rich Repeat Variant"/>
    <property type="match status" value="1"/>
</dbReference>
<dbReference type="Proteomes" id="UP000326354">
    <property type="component" value="Chromosome"/>
</dbReference>
<dbReference type="InterPro" id="IPR016024">
    <property type="entry name" value="ARM-type_fold"/>
</dbReference>
<keyword evidence="2" id="KW-1185">Reference proteome</keyword>
<dbReference type="SUPFAM" id="SSF48371">
    <property type="entry name" value="ARM repeat"/>
    <property type="match status" value="1"/>
</dbReference>
<accession>A0A5S9F6E6</accession>
<dbReference type="EMBL" id="AP019860">
    <property type="protein sequence ID" value="BBM87301.1"/>
    <property type="molecule type" value="Genomic_DNA"/>
</dbReference>
<dbReference type="InterPro" id="IPR004830">
    <property type="entry name" value="LRR_variant"/>
</dbReference>
<reference evidence="1 2" key="1">
    <citation type="submission" date="2019-08" db="EMBL/GenBank/DDBJ databases">
        <title>Complete genome sequence of Candidatus Uab amorphum.</title>
        <authorList>
            <person name="Shiratori T."/>
            <person name="Suzuki S."/>
            <person name="Kakizawa Y."/>
            <person name="Ishida K."/>
        </authorList>
    </citation>
    <scope>NUCLEOTIDE SEQUENCE [LARGE SCALE GENOMIC DNA]</scope>
    <source>
        <strain evidence="1 2">SRT547</strain>
    </source>
</reference>
<gene>
    <name evidence="1" type="ORF">UABAM_05710</name>
</gene>
<dbReference type="Pfam" id="PF01816">
    <property type="entry name" value="LRV"/>
    <property type="match status" value="1"/>
</dbReference>